<dbReference type="PANTHER" id="PTHR11505">
    <property type="entry name" value="L1 TRANSPOSABLE ELEMENT-RELATED"/>
    <property type="match status" value="1"/>
</dbReference>
<reference evidence="1" key="1">
    <citation type="submission" date="2022-03" db="EMBL/GenBank/DDBJ databases">
        <authorList>
            <person name="Alioto T."/>
            <person name="Alioto T."/>
            <person name="Gomez Garrido J."/>
        </authorList>
    </citation>
    <scope>NUCLEOTIDE SEQUENCE</scope>
</reference>
<dbReference type="EMBL" id="OW240917">
    <property type="protein sequence ID" value="CAH2301075.1"/>
    <property type="molecule type" value="Genomic_DNA"/>
</dbReference>
<proteinExistence type="predicted"/>
<name>A0AAD1WBA3_PELCU</name>
<evidence type="ECO:0000313" key="2">
    <source>
        <dbReference type="Proteomes" id="UP001295444"/>
    </source>
</evidence>
<dbReference type="AlphaFoldDB" id="A0AAD1WBA3"/>
<sequence length="212" mass="24049">MAPPWQSELPLATKADLLGMVTLKAFFTAELTVLKNLEVTADRLPQFFKKLFSAILPPKQTKGLTTDGLFRIPEGLHNKTDTARDIIMRFKSQLDKEGFLSATRGQTPLTFEDHSLNFYQDLNHQTLQWRASLKEVTMQLKAADITYKWGYLRALIAERDGHRHRLTSTAEVAQFLHFLSIHPAPSPMSNPAHRWDVAKITPFTPARPTAPE</sequence>
<dbReference type="InterPro" id="IPR004244">
    <property type="entry name" value="Transposase_22"/>
</dbReference>
<keyword evidence="2" id="KW-1185">Reference proteome</keyword>
<dbReference type="Gene3D" id="3.30.250.20">
    <property type="entry name" value="L1 transposable element, C-terminal domain"/>
    <property type="match status" value="1"/>
</dbReference>
<protein>
    <submittedName>
        <fullName evidence="1">Uncharacterized protein</fullName>
    </submittedName>
</protein>
<organism evidence="1 2">
    <name type="scientific">Pelobates cultripes</name>
    <name type="common">Western spadefoot toad</name>
    <dbReference type="NCBI Taxonomy" id="61616"/>
    <lineage>
        <taxon>Eukaryota</taxon>
        <taxon>Metazoa</taxon>
        <taxon>Chordata</taxon>
        <taxon>Craniata</taxon>
        <taxon>Vertebrata</taxon>
        <taxon>Euteleostomi</taxon>
        <taxon>Amphibia</taxon>
        <taxon>Batrachia</taxon>
        <taxon>Anura</taxon>
        <taxon>Pelobatoidea</taxon>
        <taxon>Pelobatidae</taxon>
        <taxon>Pelobates</taxon>
    </lineage>
</organism>
<dbReference type="InterPro" id="IPR042566">
    <property type="entry name" value="L1_C"/>
</dbReference>
<accession>A0AAD1WBA3</accession>
<dbReference type="Proteomes" id="UP001295444">
    <property type="component" value="Chromosome 06"/>
</dbReference>
<evidence type="ECO:0000313" key="1">
    <source>
        <dbReference type="EMBL" id="CAH2301075.1"/>
    </source>
</evidence>
<gene>
    <name evidence="1" type="ORF">PECUL_23A035860</name>
</gene>